<evidence type="ECO:0000313" key="1">
    <source>
        <dbReference type="EMBL" id="ORZ31005.1"/>
    </source>
</evidence>
<dbReference type="EMBL" id="MCFL01000069">
    <property type="protein sequence ID" value="ORZ31005.1"/>
    <property type="molecule type" value="Genomic_DNA"/>
</dbReference>
<keyword evidence="2" id="KW-1185">Reference proteome</keyword>
<gene>
    <name evidence="1" type="ORF">BCR44DRAFT_1280241</name>
</gene>
<accession>A0A1Y2H923</accession>
<sequence length="546" mass="59290">MWITTKAYELPLFYASIKLLCDSTPSPSSLHTVFRALWSSPDLFPIPMLSLRWLYLWSKLAEPWPSPKRARFVDVILASSADGTTPTTTGAGLQLAHLAVTGILSHLPPKSYPPARVTQLIHSVAAKPAINTPAFTYALLFLSAPRQQLAPAWPPISAHLASHVAPHLTETLCADILPTLVPTPGMPRDPLSQMWLPLIGPLGHLLGASLRLSPSAPQLLQRIVAAYKAIHPLMHSDAAPQSLLFLAVMLVQDMLLSPLNAPTTELLPLLASLLALVHPITLKLTQYVPGAPPFPSYADVVADLTAAAVQSAAVDRVCDTVLATHSSDALVAFLATWLVSDPRALLPLAPAWVLDTIATVAGRHAPPTTSSATPPEPEVEIQRVAWEAAHWLVVQVLESDAPGLQPVRAGWWVWYADVWWPAGAADDHADATTAHQQVDGIVHEIRWRATSALAGAASNHEQCMWLVERVGRDVVALAVLVNGVPRQDVGEVMRRVELEVDRTGLSKEQAVAVVEQWDRVGGLRWDRAVEVARWWNRIVDHAGLMV</sequence>
<dbReference type="OrthoDB" id="10678589at2759"/>
<dbReference type="Proteomes" id="UP000193411">
    <property type="component" value="Unassembled WGS sequence"/>
</dbReference>
<reference evidence="1 2" key="1">
    <citation type="submission" date="2016-07" db="EMBL/GenBank/DDBJ databases">
        <title>Pervasive Adenine N6-methylation of Active Genes in Fungi.</title>
        <authorList>
            <consortium name="DOE Joint Genome Institute"/>
            <person name="Mondo S.J."/>
            <person name="Dannebaum R.O."/>
            <person name="Kuo R.C."/>
            <person name="Labutti K."/>
            <person name="Haridas S."/>
            <person name="Kuo A."/>
            <person name="Salamov A."/>
            <person name="Ahrendt S.R."/>
            <person name="Lipzen A."/>
            <person name="Sullivan W."/>
            <person name="Andreopoulos W.B."/>
            <person name="Clum A."/>
            <person name="Lindquist E."/>
            <person name="Daum C."/>
            <person name="Ramamoorthy G.K."/>
            <person name="Gryganskyi A."/>
            <person name="Culley D."/>
            <person name="Magnuson J.K."/>
            <person name="James T.Y."/>
            <person name="O'Malley M.A."/>
            <person name="Stajich J.E."/>
            <person name="Spatafora J.W."/>
            <person name="Visel A."/>
            <person name="Grigoriev I.V."/>
        </authorList>
    </citation>
    <scope>NUCLEOTIDE SEQUENCE [LARGE SCALE GENOMIC DNA]</scope>
    <source>
        <strain evidence="1 2">PL171</strain>
    </source>
</reference>
<proteinExistence type="predicted"/>
<dbReference type="AlphaFoldDB" id="A0A1Y2H923"/>
<organism evidence="1 2">
    <name type="scientific">Catenaria anguillulae PL171</name>
    <dbReference type="NCBI Taxonomy" id="765915"/>
    <lineage>
        <taxon>Eukaryota</taxon>
        <taxon>Fungi</taxon>
        <taxon>Fungi incertae sedis</taxon>
        <taxon>Blastocladiomycota</taxon>
        <taxon>Blastocladiomycetes</taxon>
        <taxon>Blastocladiales</taxon>
        <taxon>Catenariaceae</taxon>
        <taxon>Catenaria</taxon>
    </lineage>
</organism>
<evidence type="ECO:0000313" key="2">
    <source>
        <dbReference type="Proteomes" id="UP000193411"/>
    </source>
</evidence>
<name>A0A1Y2H923_9FUNG</name>
<comment type="caution">
    <text evidence="1">The sequence shown here is derived from an EMBL/GenBank/DDBJ whole genome shotgun (WGS) entry which is preliminary data.</text>
</comment>
<protein>
    <submittedName>
        <fullName evidence="1">Uncharacterized protein</fullName>
    </submittedName>
</protein>